<dbReference type="FunFam" id="3.30.160.60:FF:000093">
    <property type="entry name" value="zinc finger protein 668 isoform X1"/>
    <property type="match status" value="1"/>
</dbReference>
<evidence type="ECO:0000256" key="12">
    <source>
        <dbReference type="SAM" id="MobiDB-lite"/>
    </source>
</evidence>
<dbReference type="GO" id="GO:0048598">
    <property type="term" value="P:embryonic morphogenesis"/>
    <property type="evidence" value="ECO:0007669"/>
    <property type="project" value="UniProtKB-ARBA"/>
</dbReference>
<evidence type="ECO:0000256" key="10">
    <source>
        <dbReference type="ARBA" id="ARBA00023242"/>
    </source>
</evidence>
<feature type="domain" description="C2H2-type" evidence="13">
    <location>
        <begin position="521"/>
        <end position="545"/>
    </location>
</feature>
<keyword evidence="5 11" id="KW-0863">Zinc-finger</keyword>
<dbReference type="SUPFAM" id="SSF57667">
    <property type="entry name" value="beta-beta-alpha zinc fingers"/>
    <property type="match status" value="4"/>
</dbReference>
<sequence length="545" mass="60053">MVTVATTESLTELAKVLEFFFKGLAECGLLTTYSVQLQGTAVDFAVQIKYQSLLFQFIKSLQSVLLKIPSLPGHEYNREISTQTTEETNLIEVNLHNAPTSNVSEQLGSLVEACVFTQTDDSLELVDDEWRELKGEISTSFIAQSKAMGTTTDIIVTCHPASLAAISNHSFVAAPVSEVSTAVSNDDSVLIKPCINGSVVRGDDCSPTVEEESPPGSLTGTELVTVEAIDRTAEQHQSTTETIIDSGAKTALKIVAVTNLKPFMITNPPGVLSNSFKVAFGSQQEVESLVLQTYEREDTKDCDDVSGAATNVMRITVASEVGPPAAHPEPTEVEKNGKEEAKDGEADTGTAIFICEMCDKTFESACSLEVHQSEKHRTQGQCDLCQQRFGTTQSLQGHCQAKHGGRGCFTCVVCDKHFMTKLSYRRHMNTHGGKKGAVCDMCGKTFSRPDYLQKHYMTHTGHRPHQCAECPRKFISSSQLKVHQRTHTGVREHVCDICNKAFSRGDKLKDHMLRHLNIKRFHCSLCNRDYAEKRDLTKHLKTHMT</sequence>
<dbReference type="SMART" id="SM00355">
    <property type="entry name" value="ZnF_C2H2"/>
    <property type="match status" value="7"/>
</dbReference>
<accession>A0A2J7R1Y8</accession>
<evidence type="ECO:0000256" key="2">
    <source>
        <dbReference type="ARBA" id="ARBA00006991"/>
    </source>
</evidence>
<keyword evidence="10" id="KW-0539">Nucleus</keyword>
<proteinExistence type="inferred from homology"/>
<dbReference type="Gene3D" id="3.30.160.60">
    <property type="entry name" value="Classic Zinc Finger"/>
    <property type="match status" value="4"/>
</dbReference>
<feature type="domain" description="C2H2-type" evidence="13">
    <location>
        <begin position="493"/>
        <end position="520"/>
    </location>
</feature>
<evidence type="ECO:0000256" key="6">
    <source>
        <dbReference type="ARBA" id="ARBA00022833"/>
    </source>
</evidence>
<evidence type="ECO:0000256" key="11">
    <source>
        <dbReference type="PROSITE-ProRule" id="PRU00042"/>
    </source>
</evidence>
<dbReference type="Pfam" id="PF00096">
    <property type="entry name" value="zf-C2H2"/>
    <property type="match status" value="5"/>
</dbReference>
<comment type="similarity">
    <text evidence="2">Belongs to the krueppel C2H2-type zinc-finger protein family.</text>
</comment>
<dbReference type="InterPro" id="IPR036236">
    <property type="entry name" value="Znf_C2H2_sf"/>
</dbReference>
<dbReference type="PANTHER" id="PTHR24404:SF114">
    <property type="entry name" value="KLUMPFUSS, ISOFORM B-RELATED"/>
    <property type="match status" value="1"/>
</dbReference>
<dbReference type="GO" id="GO:0005634">
    <property type="term" value="C:nucleus"/>
    <property type="evidence" value="ECO:0007669"/>
    <property type="project" value="UniProtKB-SubCell"/>
</dbReference>
<evidence type="ECO:0000256" key="5">
    <source>
        <dbReference type="ARBA" id="ARBA00022771"/>
    </source>
</evidence>
<evidence type="ECO:0000256" key="8">
    <source>
        <dbReference type="ARBA" id="ARBA00023125"/>
    </source>
</evidence>
<dbReference type="PANTHER" id="PTHR24404">
    <property type="entry name" value="ZINC FINGER PROTEIN"/>
    <property type="match status" value="1"/>
</dbReference>
<dbReference type="OrthoDB" id="8922241at2759"/>
<protein>
    <recommendedName>
        <fullName evidence="13">C2H2-type domain-containing protein</fullName>
    </recommendedName>
</protein>
<dbReference type="InterPro" id="IPR013087">
    <property type="entry name" value="Znf_C2H2_type"/>
</dbReference>
<dbReference type="EMBL" id="NEVH01008202">
    <property type="protein sequence ID" value="PNF34843.1"/>
    <property type="molecule type" value="Genomic_DNA"/>
</dbReference>
<feature type="domain" description="C2H2-type" evidence="13">
    <location>
        <begin position="409"/>
        <end position="436"/>
    </location>
</feature>
<dbReference type="STRING" id="105785.A0A2J7R1Y8"/>
<comment type="caution">
    <text evidence="14">The sequence shown here is derived from an EMBL/GenBank/DDBJ whole genome shotgun (WGS) entry which is preliminary data.</text>
</comment>
<feature type="compositionally biased region" description="Basic and acidic residues" evidence="12">
    <location>
        <begin position="329"/>
        <end position="345"/>
    </location>
</feature>
<keyword evidence="6" id="KW-0862">Zinc</keyword>
<keyword evidence="9" id="KW-0804">Transcription</keyword>
<evidence type="ECO:0000313" key="14">
    <source>
        <dbReference type="EMBL" id="PNF34843.1"/>
    </source>
</evidence>
<evidence type="ECO:0000313" key="15">
    <source>
        <dbReference type="Proteomes" id="UP000235965"/>
    </source>
</evidence>
<evidence type="ECO:0000256" key="9">
    <source>
        <dbReference type="ARBA" id="ARBA00023163"/>
    </source>
</evidence>
<dbReference type="GO" id="GO:0000978">
    <property type="term" value="F:RNA polymerase II cis-regulatory region sequence-specific DNA binding"/>
    <property type="evidence" value="ECO:0007669"/>
    <property type="project" value="TreeGrafter"/>
</dbReference>
<dbReference type="GO" id="GO:0006357">
    <property type="term" value="P:regulation of transcription by RNA polymerase II"/>
    <property type="evidence" value="ECO:0007669"/>
    <property type="project" value="TreeGrafter"/>
</dbReference>
<evidence type="ECO:0000256" key="1">
    <source>
        <dbReference type="ARBA" id="ARBA00004123"/>
    </source>
</evidence>
<evidence type="ECO:0000256" key="4">
    <source>
        <dbReference type="ARBA" id="ARBA00022737"/>
    </source>
</evidence>
<dbReference type="Proteomes" id="UP000235965">
    <property type="component" value="Unassembled WGS sequence"/>
</dbReference>
<dbReference type="InterPro" id="IPR050589">
    <property type="entry name" value="Ikaros_C2H2-ZF"/>
</dbReference>
<dbReference type="PROSITE" id="PS50157">
    <property type="entry name" value="ZINC_FINGER_C2H2_2"/>
    <property type="match status" value="6"/>
</dbReference>
<dbReference type="FunFam" id="3.30.160.60:FF:000624">
    <property type="entry name" value="zinc finger protein 697"/>
    <property type="match status" value="1"/>
</dbReference>
<keyword evidence="8" id="KW-0238">DNA-binding</keyword>
<feature type="region of interest" description="Disordered" evidence="12">
    <location>
        <begin position="322"/>
        <end position="345"/>
    </location>
</feature>
<feature type="domain" description="C2H2-type" evidence="13">
    <location>
        <begin position="353"/>
        <end position="381"/>
    </location>
</feature>
<evidence type="ECO:0000256" key="3">
    <source>
        <dbReference type="ARBA" id="ARBA00022723"/>
    </source>
</evidence>
<evidence type="ECO:0000256" key="7">
    <source>
        <dbReference type="ARBA" id="ARBA00023015"/>
    </source>
</evidence>
<dbReference type="GO" id="GO:0003700">
    <property type="term" value="F:DNA-binding transcription factor activity"/>
    <property type="evidence" value="ECO:0007669"/>
    <property type="project" value="TreeGrafter"/>
</dbReference>
<name>A0A2J7R1Y8_9NEOP</name>
<dbReference type="AlphaFoldDB" id="A0A2J7R1Y8"/>
<organism evidence="14 15">
    <name type="scientific">Cryptotermes secundus</name>
    <dbReference type="NCBI Taxonomy" id="105785"/>
    <lineage>
        <taxon>Eukaryota</taxon>
        <taxon>Metazoa</taxon>
        <taxon>Ecdysozoa</taxon>
        <taxon>Arthropoda</taxon>
        <taxon>Hexapoda</taxon>
        <taxon>Insecta</taxon>
        <taxon>Pterygota</taxon>
        <taxon>Neoptera</taxon>
        <taxon>Polyneoptera</taxon>
        <taxon>Dictyoptera</taxon>
        <taxon>Blattodea</taxon>
        <taxon>Blattoidea</taxon>
        <taxon>Termitoidae</taxon>
        <taxon>Kalotermitidae</taxon>
        <taxon>Cryptotermitinae</taxon>
        <taxon>Cryptotermes</taxon>
    </lineage>
</organism>
<feature type="domain" description="C2H2-type" evidence="13">
    <location>
        <begin position="437"/>
        <end position="464"/>
    </location>
</feature>
<reference evidence="14 15" key="1">
    <citation type="submission" date="2017-12" db="EMBL/GenBank/DDBJ databases">
        <title>Hemimetabolous genomes reveal molecular basis of termite eusociality.</title>
        <authorList>
            <person name="Harrison M.C."/>
            <person name="Jongepier E."/>
            <person name="Robertson H.M."/>
            <person name="Arning N."/>
            <person name="Bitard-Feildel T."/>
            <person name="Chao H."/>
            <person name="Childers C.P."/>
            <person name="Dinh H."/>
            <person name="Doddapaneni H."/>
            <person name="Dugan S."/>
            <person name="Gowin J."/>
            <person name="Greiner C."/>
            <person name="Han Y."/>
            <person name="Hu H."/>
            <person name="Hughes D.S.T."/>
            <person name="Huylmans A.-K."/>
            <person name="Kemena C."/>
            <person name="Kremer L.P.M."/>
            <person name="Lee S.L."/>
            <person name="Lopez-Ezquerra A."/>
            <person name="Mallet L."/>
            <person name="Monroy-Kuhn J.M."/>
            <person name="Moser A."/>
            <person name="Murali S.C."/>
            <person name="Muzny D.M."/>
            <person name="Otani S."/>
            <person name="Piulachs M.-D."/>
            <person name="Poelchau M."/>
            <person name="Qu J."/>
            <person name="Schaub F."/>
            <person name="Wada-Katsumata A."/>
            <person name="Worley K.C."/>
            <person name="Xie Q."/>
            <person name="Ylla G."/>
            <person name="Poulsen M."/>
            <person name="Gibbs R.A."/>
            <person name="Schal C."/>
            <person name="Richards S."/>
            <person name="Belles X."/>
            <person name="Korb J."/>
            <person name="Bornberg-Bauer E."/>
        </authorList>
    </citation>
    <scope>NUCLEOTIDE SEQUENCE [LARGE SCALE GENOMIC DNA]</scope>
    <source>
        <tissue evidence="14">Whole body</tissue>
    </source>
</reference>
<dbReference type="GO" id="GO:0008270">
    <property type="term" value="F:zinc ion binding"/>
    <property type="evidence" value="ECO:0007669"/>
    <property type="project" value="UniProtKB-KW"/>
</dbReference>
<comment type="subcellular location">
    <subcellularLocation>
        <location evidence="1">Nucleus</location>
    </subcellularLocation>
</comment>
<evidence type="ECO:0000259" key="13">
    <source>
        <dbReference type="PROSITE" id="PS50157"/>
    </source>
</evidence>
<keyword evidence="3" id="KW-0479">Metal-binding</keyword>
<dbReference type="FunFam" id="3.30.160.60:FF:000100">
    <property type="entry name" value="Zinc finger 45-like"/>
    <property type="match status" value="1"/>
</dbReference>
<keyword evidence="7" id="KW-0805">Transcription regulation</keyword>
<keyword evidence="15" id="KW-1185">Reference proteome</keyword>
<keyword evidence="4" id="KW-0677">Repeat</keyword>
<gene>
    <name evidence="14" type="ORF">B7P43_G03764</name>
</gene>
<dbReference type="PROSITE" id="PS00028">
    <property type="entry name" value="ZINC_FINGER_C2H2_1"/>
    <property type="match status" value="7"/>
</dbReference>
<dbReference type="InParanoid" id="A0A2J7R1Y8"/>
<feature type="domain" description="C2H2-type" evidence="13">
    <location>
        <begin position="465"/>
        <end position="492"/>
    </location>
</feature>